<keyword evidence="7 14" id="KW-0808">Transferase</keyword>
<comment type="cofactor">
    <cofactor evidence="14">
        <name>[4Fe-4S] cluster</name>
        <dbReference type="ChEBI" id="CHEBI:49883"/>
    </cofactor>
    <text evidence="14">Binds 1 [4Fe-4S] cluster. The cluster is coordinated with 3 cysteines and an exchangeable S-adenosyl-L-methionine.</text>
</comment>
<dbReference type="STRING" id="1191523.MROS_0421"/>
<feature type="binding site" evidence="14">
    <location>
        <position position="123"/>
    </location>
    <ligand>
        <name>[4Fe-4S] cluster</name>
        <dbReference type="ChEBI" id="CHEBI:49883"/>
        <note>4Fe-4S-S-AdoMet</note>
    </ligand>
</feature>
<feature type="active site" description="S-methylcysteine intermediate" evidence="14">
    <location>
        <position position="345"/>
    </location>
</feature>
<comment type="subcellular location">
    <subcellularLocation>
        <location evidence="1 14">Cytoplasm</location>
    </subcellularLocation>
</comment>
<dbReference type="Pfam" id="PF21016">
    <property type="entry name" value="RlmN_N"/>
    <property type="match status" value="1"/>
</dbReference>
<evidence type="ECO:0000256" key="12">
    <source>
        <dbReference type="ARBA" id="ARBA00023014"/>
    </source>
</evidence>
<dbReference type="InterPro" id="IPR040072">
    <property type="entry name" value="Methyltransferase_A"/>
</dbReference>
<dbReference type="eggNOG" id="COG0820">
    <property type="taxonomic scope" value="Bacteria"/>
</dbReference>
<dbReference type="HOGENOM" id="CLU_029101_2_0_10"/>
<dbReference type="GO" id="GO:0005737">
    <property type="term" value="C:cytoplasm"/>
    <property type="evidence" value="ECO:0007669"/>
    <property type="project" value="UniProtKB-SubCell"/>
</dbReference>
<evidence type="ECO:0000256" key="7">
    <source>
        <dbReference type="ARBA" id="ARBA00022679"/>
    </source>
</evidence>
<feature type="binding site" evidence="14">
    <location>
        <position position="120"/>
    </location>
    <ligand>
        <name>[4Fe-4S] cluster</name>
        <dbReference type="ChEBI" id="CHEBI:49883"/>
        <note>4Fe-4S-S-AdoMet</note>
    </ligand>
</feature>
<dbReference type="GO" id="GO:0051539">
    <property type="term" value="F:4 iron, 4 sulfur cluster binding"/>
    <property type="evidence" value="ECO:0007669"/>
    <property type="project" value="UniProtKB-UniRule"/>
</dbReference>
<feature type="domain" description="Radical SAM core" evidence="15">
    <location>
        <begin position="102"/>
        <end position="327"/>
    </location>
</feature>
<dbReference type="InterPro" id="IPR027492">
    <property type="entry name" value="RNA_MTrfase_RlmN"/>
</dbReference>
<comment type="similarity">
    <text evidence="2 14">Belongs to the radical SAM superfamily. RlmN family.</text>
</comment>
<evidence type="ECO:0000256" key="13">
    <source>
        <dbReference type="ARBA" id="ARBA00023157"/>
    </source>
</evidence>
<keyword evidence="5 14" id="KW-0698">rRNA processing</keyword>
<dbReference type="GO" id="GO:0002935">
    <property type="term" value="F:tRNA (adenine(37)-C2)-methyltransferase activity"/>
    <property type="evidence" value="ECO:0007669"/>
    <property type="project" value="UniProtKB-UniRule"/>
</dbReference>
<evidence type="ECO:0000256" key="6">
    <source>
        <dbReference type="ARBA" id="ARBA00022603"/>
    </source>
</evidence>
<dbReference type="SUPFAM" id="SSF102114">
    <property type="entry name" value="Radical SAM enzymes"/>
    <property type="match status" value="1"/>
</dbReference>
<dbReference type="PANTHER" id="PTHR30544">
    <property type="entry name" value="23S RRNA METHYLTRANSFERASE"/>
    <property type="match status" value="1"/>
</dbReference>
<dbReference type="InterPro" id="IPR004383">
    <property type="entry name" value="rRNA_lsu_MTrfase_RlmN/Cfr"/>
</dbReference>
<evidence type="ECO:0000256" key="11">
    <source>
        <dbReference type="ARBA" id="ARBA00023004"/>
    </source>
</evidence>
<keyword evidence="10 14" id="KW-0479">Metal-binding</keyword>
<comment type="function">
    <text evidence="14">Specifically methylates position 2 of adenine 2503 in 23S rRNA and position 2 of adenine 37 in tRNAs.</text>
</comment>
<evidence type="ECO:0000313" key="17">
    <source>
        <dbReference type="Proteomes" id="UP000009011"/>
    </source>
</evidence>
<keyword evidence="3 14" id="KW-0004">4Fe-4S</keyword>
<comment type="caution">
    <text evidence="14">Lacks conserved residue(s) required for the propagation of feature annotation.</text>
</comment>
<dbReference type="GO" id="GO:0046872">
    <property type="term" value="F:metal ion binding"/>
    <property type="evidence" value="ECO:0007669"/>
    <property type="project" value="UniProtKB-KW"/>
</dbReference>
<dbReference type="GO" id="GO:0030488">
    <property type="term" value="P:tRNA methylation"/>
    <property type="evidence" value="ECO:0007669"/>
    <property type="project" value="UniProtKB-UniRule"/>
</dbReference>
<keyword evidence="6 14" id="KW-0489">Methyltransferase</keyword>
<keyword evidence="8 14" id="KW-0949">S-adenosyl-L-methionine</keyword>
<keyword evidence="4 14" id="KW-0963">Cytoplasm</keyword>
<dbReference type="PATRIC" id="fig|1191523.3.peg.440"/>
<dbReference type="InterPro" id="IPR058240">
    <property type="entry name" value="rSAM_sf"/>
</dbReference>
<feature type="binding site" evidence="14">
    <location>
        <begin position="219"/>
        <end position="221"/>
    </location>
    <ligand>
        <name>S-adenosyl-L-methionine</name>
        <dbReference type="ChEBI" id="CHEBI:59789"/>
    </ligand>
</feature>
<dbReference type="PROSITE" id="PS51918">
    <property type="entry name" value="RADICAL_SAM"/>
    <property type="match status" value="1"/>
</dbReference>
<dbReference type="RefSeq" id="WP_014855101.1">
    <property type="nucleotide sequence ID" value="NC_018178.1"/>
</dbReference>
<comment type="catalytic activity">
    <reaction evidence="14">
        <text>adenosine(2503) in 23S rRNA + 2 reduced [2Fe-2S]-[ferredoxin] + 2 S-adenosyl-L-methionine = 2-methyladenosine(2503) in 23S rRNA + 5'-deoxyadenosine + L-methionine + 2 oxidized [2Fe-2S]-[ferredoxin] + S-adenosyl-L-homocysteine</text>
        <dbReference type="Rhea" id="RHEA:42916"/>
        <dbReference type="Rhea" id="RHEA-COMP:10000"/>
        <dbReference type="Rhea" id="RHEA-COMP:10001"/>
        <dbReference type="Rhea" id="RHEA-COMP:10152"/>
        <dbReference type="Rhea" id="RHEA-COMP:10282"/>
        <dbReference type="ChEBI" id="CHEBI:17319"/>
        <dbReference type="ChEBI" id="CHEBI:33737"/>
        <dbReference type="ChEBI" id="CHEBI:33738"/>
        <dbReference type="ChEBI" id="CHEBI:57844"/>
        <dbReference type="ChEBI" id="CHEBI:57856"/>
        <dbReference type="ChEBI" id="CHEBI:59789"/>
        <dbReference type="ChEBI" id="CHEBI:74411"/>
        <dbReference type="ChEBI" id="CHEBI:74497"/>
        <dbReference type="EC" id="2.1.1.192"/>
    </reaction>
</comment>
<keyword evidence="13 14" id="KW-1015">Disulfide bond</keyword>
<keyword evidence="17" id="KW-1185">Reference proteome</keyword>
<feature type="active site" description="Proton acceptor" evidence="14">
    <location>
        <position position="96"/>
    </location>
</feature>
<dbReference type="SFLD" id="SFLDS00029">
    <property type="entry name" value="Radical_SAM"/>
    <property type="match status" value="1"/>
</dbReference>
<dbReference type="NCBIfam" id="TIGR00048">
    <property type="entry name" value="rRNA_mod_RlmN"/>
    <property type="match status" value="1"/>
</dbReference>
<feature type="binding site" evidence="14">
    <location>
        <position position="295"/>
    </location>
    <ligand>
        <name>S-adenosyl-L-methionine</name>
        <dbReference type="ChEBI" id="CHEBI:59789"/>
    </ligand>
</feature>
<evidence type="ECO:0000256" key="2">
    <source>
        <dbReference type="ARBA" id="ARBA00007544"/>
    </source>
</evidence>
<keyword evidence="11 14" id="KW-0408">Iron</keyword>
<dbReference type="EMBL" id="CP003557">
    <property type="protein sequence ID" value="AFN73664.1"/>
    <property type="molecule type" value="Genomic_DNA"/>
</dbReference>
<dbReference type="EC" id="2.1.1.192" evidence="14"/>
<evidence type="ECO:0000256" key="10">
    <source>
        <dbReference type="ARBA" id="ARBA00022723"/>
    </source>
</evidence>
<dbReference type="KEGG" id="mro:MROS_0421"/>
<evidence type="ECO:0000256" key="1">
    <source>
        <dbReference type="ARBA" id="ARBA00004496"/>
    </source>
</evidence>
<name>I6ZNR8_MELRP</name>
<evidence type="ECO:0000256" key="4">
    <source>
        <dbReference type="ARBA" id="ARBA00022490"/>
    </source>
</evidence>
<evidence type="ECO:0000313" key="16">
    <source>
        <dbReference type="EMBL" id="AFN73664.1"/>
    </source>
</evidence>
<dbReference type="GO" id="GO:0000049">
    <property type="term" value="F:tRNA binding"/>
    <property type="evidence" value="ECO:0007669"/>
    <property type="project" value="UniProtKB-UniRule"/>
</dbReference>
<dbReference type="Gene3D" id="1.10.150.530">
    <property type="match status" value="1"/>
</dbReference>
<dbReference type="SFLD" id="SFLDG01062">
    <property type="entry name" value="methyltransferase_(Class_A)"/>
    <property type="match status" value="1"/>
</dbReference>
<dbReference type="GO" id="GO:0019843">
    <property type="term" value="F:rRNA binding"/>
    <property type="evidence" value="ECO:0007669"/>
    <property type="project" value="UniProtKB-UniRule"/>
</dbReference>
<dbReference type="HAMAP" id="MF_01849">
    <property type="entry name" value="RNA_methyltr_RlmN"/>
    <property type="match status" value="1"/>
</dbReference>
<protein>
    <recommendedName>
        <fullName evidence="14">Probable dual-specificity RNA methyltransferase RlmN</fullName>
        <ecNumber evidence="14">2.1.1.192</ecNumber>
    </recommendedName>
    <alternativeName>
        <fullName evidence="14">23S rRNA (adenine(2503)-C(2))-methyltransferase</fullName>
    </alternativeName>
    <alternativeName>
        <fullName evidence="14">23S rRNA m2A2503 methyltransferase</fullName>
    </alternativeName>
    <alternativeName>
        <fullName evidence="14">Ribosomal RNA large subunit methyltransferase N</fullName>
    </alternativeName>
    <alternativeName>
        <fullName evidence="14">tRNA (adenine(37)-C(2))-methyltransferase</fullName>
    </alternativeName>
    <alternativeName>
        <fullName evidence="14">tRNA m2A37 methyltransferase</fullName>
    </alternativeName>
</protein>
<feature type="binding site" evidence="14">
    <location>
        <position position="116"/>
    </location>
    <ligand>
        <name>[4Fe-4S] cluster</name>
        <dbReference type="ChEBI" id="CHEBI:49883"/>
        <note>4Fe-4S-S-AdoMet</note>
    </ligand>
</feature>
<dbReference type="PANTHER" id="PTHR30544:SF5">
    <property type="entry name" value="RADICAL SAM CORE DOMAIN-CONTAINING PROTEIN"/>
    <property type="match status" value="1"/>
</dbReference>
<evidence type="ECO:0000256" key="9">
    <source>
        <dbReference type="ARBA" id="ARBA00022694"/>
    </source>
</evidence>
<gene>
    <name evidence="14" type="primary">rlmN</name>
    <name evidence="16" type="ordered locus">MROS_0421</name>
</gene>
<dbReference type="AlphaFoldDB" id="I6ZNR8"/>
<dbReference type="GO" id="GO:0070475">
    <property type="term" value="P:rRNA base methylation"/>
    <property type="evidence" value="ECO:0007669"/>
    <property type="project" value="UniProtKB-UniRule"/>
</dbReference>
<evidence type="ECO:0000256" key="8">
    <source>
        <dbReference type="ARBA" id="ARBA00022691"/>
    </source>
</evidence>
<proteinExistence type="inferred from homology"/>
<evidence type="ECO:0000256" key="14">
    <source>
        <dbReference type="HAMAP-Rule" id="MF_01849"/>
    </source>
</evidence>
<reference evidence="16 17" key="1">
    <citation type="journal article" date="2013" name="PLoS ONE">
        <title>Genomic analysis of Melioribacter roseus, facultatively anaerobic organotrophic bacterium representing a novel deep lineage within Bacteriodetes/Chlorobi group.</title>
        <authorList>
            <person name="Kadnikov V.V."/>
            <person name="Mardanov A.V."/>
            <person name="Podosokorskaya O.A."/>
            <person name="Gavrilov S.N."/>
            <person name="Kublanov I.V."/>
            <person name="Beletsky A.V."/>
            <person name="Bonch-Osmolovskaya E.A."/>
            <person name="Ravin N.V."/>
        </authorList>
    </citation>
    <scope>NUCLEOTIDE SEQUENCE [LARGE SCALE GENOMIC DNA]</scope>
    <source>
        <strain evidence="17">JCM 17771 / P3M-2</strain>
    </source>
</reference>
<dbReference type="SMART" id="SM00729">
    <property type="entry name" value="Elp3"/>
    <property type="match status" value="1"/>
</dbReference>
<dbReference type="FunFam" id="3.20.20.70:FF:000014">
    <property type="entry name" value="Probable dual-specificity RNA methyltransferase RlmN"/>
    <property type="match status" value="1"/>
</dbReference>
<organism evidence="16 17">
    <name type="scientific">Melioribacter roseus (strain DSM 23840 / JCM 17771 / VKM B-2668 / P3M-2)</name>
    <dbReference type="NCBI Taxonomy" id="1191523"/>
    <lineage>
        <taxon>Bacteria</taxon>
        <taxon>Pseudomonadati</taxon>
        <taxon>Ignavibacteriota</taxon>
        <taxon>Ignavibacteria</taxon>
        <taxon>Ignavibacteriales</taxon>
        <taxon>Melioribacteraceae</taxon>
        <taxon>Melioribacter</taxon>
    </lineage>
</organism>
<feature type="binding site" evidence="14">
    <location>
        <begin position="164"/>
        <end position="165"/>
    </location>
    <ligand>
        <name>S-adenosyl-L-methionine</name>
        <dbReference type="ChEBI" id="CHEBI:59789"/>
    </ligand>
</feature>
<feature type="binding site" evidence="14">
    <location>
        <position position="196"/>
    </location>
    <ligand>
        <name>S-adenosyl-L-methionine</name>
        <dbReference type="ChEBI" id="CHEBI:59789"/>
    </ligand>
</feature>
<evidence type="ECO:0000256" key="5">
    <source>
        <dbReference type="ARBA" id="ARBA00022552"/>
    </source>
</evidence>
<dbReference type="Gene3D" id="3.20.20.70">
    <property type="entry name" value="Aldolase class I"/>
    <property type="match status" value="1"/>
</dbReference>
<evidence type="ECO:0000256" key="3">
    <source>
        <dbReference type="ARBA" id="ARBA00022485"/>
    </source>
</evidence>
<sequence>MNGNSKKILKGLTLNELRSYFESIGEAKYRGDQLFNWIYNHIVFDPEELSNFPKNLRIRLTEETELITLTLQDKQHSVSTGTVKYLFSTKDGHKIESVLIPDGDRNTLCLSTQVGCPLDCKFCATGLMGFKRNLSAGEITDQYLLIASDYGKEKITNIVFMGMGEPLTNYRNTLTAIEIFTHELSKSLSRNRITVSTAGIPDRIRELADSGLRVKLAFSLHSAFDDIRNKIMPINKKYPLEKNIEALKYYAAKTKTRITFEYTMLRGINDRDEDIKELAKICSRIPSKINIIPFNSIEHMNPGGISAELEPTPYEEIINFADKLRQRNISVFIRDTQGDDIAAACGQLAVKYN</sequence>
<dbReference type="GO" id="GO:0070040">
    <property type="term" value="F:rRNA (adenine(2503)-C2-)-methyltransferase activity"/>
    <property type="evidence" value="ECO:0007669"/>
    <property type="project" value="UniProtKB-UniRule"/>
</dbReference>
<comment type="catalytic activity">
    <reaction evidence="14">
        <text>adenosine(37) in tRNA + 2 reduced [2Fe-2S]-[ferredoxin] + 2 S-adenosyl-L-methionine = 2-methyladenosine(37) in tRNA + 5'-deoxyadenosine + L-methionine + 2 oxidized [2Fe-2S]-[ferredoxin] + S-adenosyl-L-homocysteine</text>
        <dbReference type="Rhea" id="RHEA:43332"/>
        <dbReference type="Rhea" id="RHEA-COMP:10000"/>
        <dbReference type="Rhea" id="RHEA-COMP:10001"/>
        <dbReference type="Rhea" id="RHEA-COMP:10162"/>
        <dbReference type="Rhea" id="RHEA-COMP:10485"/>
        <dbReference type="ChEBI" id="CHEBI:17319"/>
        <dbReference type="ChEBI" id="CHEBI:33737"/>
        <dbReference type="ChEBI" id="CHEBI:33738"/>
        <dbReference type="ChEBI" id="CHEBI:57844"/>
        <dbReference type="ChEBI" id="CHEBI:57856"/>
        <dbReference type="ChEBI" id="CHEBI:59789"/>
        <dbReference type="ChEBI" id="CHEBI:74411"/>
        <dbReference type="ChEBI" id="CHEBI:74497"/>
        <dbReference type="EC" id="2.1.1.192"/>
    </reaction>
</comment>
<comment type="miscellaneous">
    <text evidence="14">Reaction proceeds by a ping-pong mechanism involving intermediate methylation of a conserved cysteine residue.</text>
</comment>
<dbReference type="SFLD" id="SFLDF00275">
    <property type="entry name" value="adenosine_C2_methyltransferase"/>
    <property type="match status" value="1"/>
</dbReference>
<dbReference type="PIRSF" id="PIRSF006004">
    <property type="entry name" value="CHP00048"/>
    <property type="match status" value="1"/>
</dbReference>
<dbReference type="InterPro" id="IPR007197">
    <property type="entry name" value="rSAM"/>
</dbReference>
<evidence type="ECO:0000259" key="15">
    <source>
        <dbReference type="PROSITE" id="PS51918"/>
    </source>
</evidence>
<dbReference type="Proteomes" id="UP000009011">
    <property type="component" value="Chromosome"/>
</dbReference>
<keyword evidence="9 14" id="KW-0819">tRNA processing</keyword>
<dbReference type="InterPro" id="IPR013785">
    <property type="entry name" value="Aldolase_TIM"/>
</dbReference>
<dbReference type="InterPro" id="IPR006638">
    <property type="entry name" value="Elp3/MiaA/NifB-like_rSAM"/>
</dbReference>
<dbReference type="InterPro" id="IPR048641">
    <property type="entry name" value="RlmN_N"/>
</dbReference>
<dbReference type="CDD" id="cd01335">
    <property type="entry name" value="Radical_SAM"/>
    <property type="match status" value="1"/>
</dbReference>
<dbReference type="Pfam" id="PF04055">
    <property type="entry name" value="Radical_SAM"/>
    <property type="match status" value="1"/>
</dbReference>
<keyword evidence="12 14" id="KW-0411">Iron-sulfur</keyword>
<accession>I6ZNR8</accession>